<proteinExistence type="predicted"/>
<organism evidence="1 2">
    <name type="scientific">Pseudochelatococcus contaminans</name>
    <dbReference type="NCBI Taxonomy" id="1538103"/>
    <lineage>
        <taxon>Bacteria</taxon>
        <taxon>Pseudomonadati</taxon>
        <taxon>Pseudomonadota</taxon>
        <taxon>Alphaproteobacteria</taxon>
        <taxon>Hyphomicrobiales</taxon>
        <taxon>Chelatococcaceae</taxon>
        <taxon>Pseudochelatococcus</taxon>
    </lineage>
</organism>
<gene>
    <name evidence="1" type="ORF">FHS81_001533</name>
</gene>
<accession>A0A7W6EGH8</accession>
<protein>
    <submittedName>
        <fullName evidence="1">Uncharacterized protein</fullName>
    </submittedName>
</protein>
<sequence length="278" mass="30419">MIMRDVSPPDESGADAPARYEQWSLLLDRLCVEKGHADNRSLASTYCAAAKKETAGDYASALKNLENWRSGSHAPSRRNFRILTQILGIQERDEAWDDWNALYQKTQRRKPATEAEMLQLPEEPLPETFPRWRGTGLLAAGLAVTIAAALIAPAVHHYLSQPDSSQLASMPDAVDVDGTLFYMRSTVRVAVGESLIVHGNRGDCGEQPPSWQDTLANLPPMTIGRWSDGGVGKRGSNTCGGPTPARAVVFTGTQPGEDKIMLYGDLVFIRVDSQKVDQ</sequence>
<evidence type="ECO:0000313" key="1">
    <source>
        <dbReference type="EMBL" id="MBB3809451.1"/>
    </source>
</evidence>
<dbReference type="AlphaFoldDB" id="A0A7W6EGH8"/>
<reference evidence="1 2" key="1">
    <citation type="submission" date="2020-08" db="EMBL/GenBank/DDBJ databases">
        <title>Genomic Encyclopedia of Type Strains, Phase IV (KMG-IV): sequencing the most valuable type-strain genomes for metagenomic binning, comparative biology and taxonomic classification.</title>
        <authorList>
            <person name="Goeker M."/>
        </authorList>
    </citation>
    <scope>NUCLEOTIDE SEQUENCE [LARGE SCALE GENOMIC DNA]</scope>
    <source>
        <strain evidence="1 2">DSM 28760</strain>
    </source>
</reference>
<keyword evidence="2" id="KW-1185">Reference proteome</keyword>
<dbReference type="Proteomes" id="UP000537592">
    <property type="component" value="Unassembled WGS sequence"/>
</dbReference>
<dbReference type="EMBL" id="JACICC010000003">
    <property type="protein sequence ID" value="MBB3809451.1"/>
    <property type="molecule type" value="Genomic_DNA"/>
</dbReference>
<name>A0A7W6EGH8_9HYPH</name>
<dbReference type="RefSeq" id="WP_183751562.1">
    <property type="nucleotide sequence ID" value="NZ_JACICC010000003.1"/>
</dbReference>
<evidence type="ECO:0000313" key="2">
    <source>
        <dbReference type="Proteomes" id="UP000537592"/>
    </source>
</evidence>
<comment type="caution">
    <text evidence="1">The sequence shown here is derived from an EMBL/GenBank/DDBJ whole genome shotgun (WGS) entry which is preliminary data.</text>
</comment>